<dbReference type="WBParaSite" id="PgR006_g036_t01">
    <property type="protein sequence ID" value="PgR006_g036_t01"/>
    <property type="gene ID" value="PgR006_g036"/>
</dbReference>
<proteinExistence type="predicted"/>
<protein>
    <submittedName>
        <fullName evidence="2">Uncharacterized protein</fullName>
    </submittedName>
</protein>
<evidence type="ECO:0000313" key="2">
    <source>
        <dbReference type="WBParaSite" id="PgR006_g036_t01"/>
    </source>
</evidence>
<sequence>MAGMVRTSSCTLLAIVFVRLAMISSWSSLTLQL</sequence>
<evidence type="ECO:0000313" key="1">
    <source>
        <dbReference type="Proteomes" id="UP000887569"/>
    </source>
</evidence>
<organism evidence="1 2">
    <name type="scientific">Parascaris univalens</name>
    <name type="common">Nematode worm</name>
    <dbReference type="NCBI Taxonomy" id="6257"/>
    <lineage>
        <taxon>Eukaryota</taxon>
        <taxon>Metazoa</taxon>
        <taxon>Ecdysozoa</taxon>
        <taxon>Nematoda</taxon>
        <taxon>Chromadorea</taxon>
        <taxon>Rhabditida</taxon>
        <taxon>Spirurina</taxon>
        <taxon>Ascaridomorpha</taxon>
        <taxon>Ascaridoidea</taxon>
        <taxon>Ascarididae</taxon>
        <taxon>Parascaris</taxon>
    </lineage>
</organism>
<dbReference type="Proteomes" id="UP000887569">
    <property type="component" value="Unplaced"/>
</dbReference>
<name>A0A915AHE5_PARUN</name>
<accession>A0A915AHE5</accession>
<reference evidence="2" key="1">
    <citation type="submission" date="2022-11" db="UniProtKB">
        <authorList>
            <consortium name="WormBaseParasite"/>
        </authorList>
    </citation>
    <scope>IDENTIFICATION</scope>
</reference>
<dbReference type="AlphaFoldDB" id="A0A915AHE5"/>
<keyword evidence="1" id="KW-1185">Reference proteome</keyword>